<protein>
    <recommendedName>
        <fullName evidence="9">Efflux pump membrane transporter</fullName>
    </recommendedName>
</protein>
<feature type="transmembrane region" description="Helical" evidence="9">
    <location>
        <begin position="340"/>
        <end position="359"/>
    </location>
</feature>
<dbReference type="FunFam" id="1.20.1640.10:FF:000001">
    <property type="entry name" value="Efflux pump membrane transporter"/>
    <property type="match status" value="1"/>
</dbReference>
<dbReference type="RefSeq" id="WP_034752170.1">
    <property type="nucleotide sequence ID" value="NZ_FPKH01000001.1"/>
</dbReference>
<evidence type="ECO:0000256" key="2">
    <source>
        <dbReference type="ARBA" id="ARBA00010942"/>
    </source>
</evidence>
<dbReference type="Gene3D" id="3.30.70.1430">
    <property type="entry name" value="Multidrug efflux transporter AcrB pore domain"/>
    <property type="match status" value="2"/>
</dbReference>
<evidence type="ECO:0000256" key="4">
    <source>
        <dbReference type="ARBA" id="ARBA00022475"/>
    </source>
</evidence>
<gene>
    <name evidence="10" type="ORF">SAMN03097694_0652</name>
</gene>
<dbReference type="AlphaFoldDB" id="A0A031GRQ7"/>
<dbReference type="PANTHER" id="PTHR32063:SF13">
    <property type="entry name" value="MULTIDRUG EFFLUX PUMP SUBUNIT ACRB-RELATED"/>
    <property type="match status" value="1"/>
</dbReference>
<dbReference type="Gene3D" id="3.30.2090.10">
    <property type="entry name" value="Multidrug efflux transporter AcrB TolC docking domain, DN and DC subdomains"/>
    <property type="match status" value="2"/>
</dbReference>
<dbReference type="Pfam" id="PF00873">
    <property type="entry name" value="ACR_tran"/>
    <property type="match status" value="1"/>
</dbReference>
<dbReference type="GO" id="GO:0042910">
    <property type="term" value="F:xenobiotic transmembrane transporter activity"/>
    <property type="evidence" value="ECO:0007669"/>
    <property type="project" value="TreeGrafter"/>
</dbReference>
<evidence type="ECO:0000313" key="11">
    <source>
        <dbReference type="Proteomes" id="UP000182489"/>
    </source>
</evidence>
<dbReference type="Gene3D" id="1.20.1640.10">
    <property type="entry name" value="Multidrug efflux transporter AcrB transmembrane domain"/>
    <property type="match status" value="2"/>
</dbReference>
<dbReference type="Proteomes" id="UP000182489">
    <property type="component" value="Unassembled WGS sequence"/>
</dbReference>
<feature type="transmembrane region" description="Helical" evidence="9">
    <location>
        <begin position="874"/>
        <end position="890"/>
    </location>
</feature>
<sequence>MARFFIDRPIFAWVVAIVIMLAGVISILSLPIAQYPSIAPPSISISGSYPGASAKTVEDAVTQVIEQKMKGIDGLRYMSSSSDATGGISITLTFTSGTNPDIAQVQVQNKLQLATPLLPTAVTQQGLVVSKATKNFLMVFGFISENGKMDQTDLSDYVAANVVDPLSRVPGVGDVTLFGSQYAMRIWLDPAKLQSFNLTPADVITAVQAQNAEVSAGELGGTPSVKGQQLNATVSAQSRLQTVEQFGAILLKTTTEGAMVHLKDVASMELGRENYNTVARYNGHAATGVAIKLATGANALDTANAAKAMLGNLSKQFPEGMSYQVAFDTTPFVKLSIEEVVKTLVEAVILVFLVMYLFLQNFRATLIPTMAVPVVLLGTFGILNAFGYSINTLTMFAMVLAIGLLVDDAIVVVENVERVMSEEGLSPLEATRKSMTQITGALVGIAMVLSAVFVPMAFFGGSTGVIYRQFSITIVSSMVLSVVVALVFTPALCATLLKPVEKGHHATNKGFFGWFNRSFDSSSNKYQGMVGSMIRHRARSMLLYVILLAGLVFVFMRLPTSFLPEEDQGILFTQIQLPTGATQERTLKVIEQVEDHFMNSEKDNVASVFAVAGFSFGGNGQNTGIAFVRLKDWSLRKDVAQKAPAVAGRAMGKLLQIKDAMVFTFAPPAVLELGNATGFDMQLQDIGGVGHDALMAARNQLLGMASQNPAMVGVRPNGQEDTPQYKIDIDQQKATALGLQISEINRVLSVGWGSSYVNDFLDRGRVKKVFMQGNAESRMLPEDLNKWFVRNSAGQMVPFSAFATGKWIYASPRLERYNGLPSVEILGTPAPGQSTGAAMNAMEEMVAKLPPGIGMSWTGVSLEERESGSQTPQLYALSLLIVFLCLAALYESWSIPFSVLLVVPLGVIGAVLGTWFFGLSNDVYFQVGLLTVVGLSAKNAILIVEFAKEMQESGMSLLDATLHAVRLRLRPILMTSIAFGLGVLPLAISSGAGSGSQNAIGIGVLGGMLTATFLGIFFVPVFFVLVRGFFSKPDAPTTPATPGSPAVTLSKDAH</sequence>
<feature type="transmembrane region" description="Helical" evidence="9">
    <location>
        <begin position="434"/>
        <end position="458"/>
    </location>
</feature>
<evidence type="ECO:0000256" key="5">
    <source>
        <dbReference type="ARBA" id="ARBA00022519"/>
    </source>
</evidence>
<dbReference type="FunFam" id="3.30.2090.10:FF:000001">
    <property type="entry name" value="Efflux pump membrane transporter"/>
    <property type="match status" value="1"/>
</dbReference>
<evidence type="ECO:0000256" key="7">
    <source>
        <dbReference type="ARBA" id="ARBA00022989"/>
    </source>
</evidence>
<dbReference type="GO" id="GO:0005886">
    <property type="term" value="C:plasma membrane"/>
    <property type="evidence" value="ECO:0007669"/>
    <property type="project" value="UniProtKB-SubCell"/>
</dbReference>
<keyword evidence="4" id="KW-1003">Cell membrane</keyword>
<dbReference type="FunFam" id="3.30.70.1430:FF:000002">
    <property type="entry name" value="Efflux pump membrane transporter"/>
    <property type="match status" value="1"/>
</dbReference>
<keyword evidence="7 9" id="KW-1133">Transmembrane helix</keyword>
<keyword evidence="5 9" id="KW-0997">Cell inner membrane</keyword>
<accession>A0A031GRQ7</accession>
<feature type="transmembrane region" description="Helical" evidence="9">
    <location>
        <begin position="923"/>
        <end position="946"/>
    </location>
</feature>
<dbReference type="NCBIfam" id="TIGR00915">
    <property type="entry name" value="2A0602"/>
    <property type="match status" value="1"/>
</dbReference>
<organism evidence="10 11">
    <name type="scientific">Janthinobacterium lividum</name>
    <dbReference type="NCBI Taxonomy" id="29581"/>
    <lineage>
        <taxon>Bacteria</taxon>
        <taxon>Pseudomonadati</taxon>
        <taxon>Pseudomonadota</taxon>
        <taxon>Betaproteobacteria</taxon>
        <taxon>Burkholderiales</taxon>
        <taxon>Oxalobacteraceae</taxon>
        <taxon>Janthinobacterium</taxon>
    </lineage>
</organism>
<dbReference type="FunFam" id="1.20.1640.10:FF:000002">
    <property type="entry name" value="Efflux pump membrane transporter"/>
    <property type="match status" value="1"/>
</dbReference>
<keyword evidence="6 9" id="KW-0812">Transmembrane</keyword>
<feature type="transmembrane region" description="Helical" evidence="9">
    <location>
        <begin position="470"/>
        <end position="497"/>
    </location>
</feature>
<feature type="transmembrane region" description="Helical" evidence="9">
    <location>
        <begin position="967"/>
        <end position="988"/>
    </location>
</feature>
<dbReference type="InterPro" id="IPR001036">
    <property type="entry name" value="Acrflvin-R"/>
</dbReference>
<dbReference type="Gene3D" id="3.30.70.1320">
    <property type="entry name" value="Multidrug efflux transporter AcrB pore domain like"/>
    <property type="match status" value="1"/>
</dbReference>
<dbReference type="GO" id="GO:0015562">
    <property type="term" value="F:efflux transmembrane transporter activity"/>
    <property type="evidence" value="ECO:0007669"/>
    <property type="project" value="InterPro"/>
</dbReference>
<comment type="caution">
    <text evidence="10">The sequence shown here is derived from an EMBL/GenBank/DDBJ whole genome shotgun (WGS) entry which is preliminary data.</text>
</comment>
<feature type="transmembrane region" description="Helical" evidence="9">
    <location>
        <begin position="12"/>
        <end position="33"/>
    </location>
</feature>
<dbReference type="SUPFAM" id="SSF82714">
    <property type="entry name" value="Multidrug efflux transporter AcrB TolC docking domain, DN and DC subdomains"/>
    <property type="match status" value="2"/>
</dbReference>
<keyword evidence="8 9" id="KW-0472">Membrane</keyword>
<feature type="transmembrane region" description="Helical" evidence="9">
    <location>
        <begin position="897"/>
        <end position="917"/>
    </location>
</feature>
<keyword evidence="3 9" id="KW-0813">Transport</keyword>
<evidence type="ECO:0000256" key="3">
    <source>
        <dbReference type="ARBA" id="ARBA00022448"/>
    </source>
</evidence>
<dbReference type="SUPFAM" id="SSF82866">
    <property type="entry name" value="Multidrug efflux transporter AcrB transmembrane domain"/>
    <property type="match status" value="2"/>
</dbReference>
<feature type="transmembrane region" description="Helical" evidence="9">
    <location>
        <begin position="1000"/>
        <end position="1026"/>
    </location>
</feature>
<dbReference type="PRINTS" id="PR00702">
    <property type="entry name" value="ACRIFLAVINRP"/>
</dbReference>
<name>A0A031GRQ7_9BURK</name>
<dbReference type="Gene3D" id="3.30.70.1440">
    <property type="entry name" value="Multidrug efflux transporter AcrB pore domain"/>
    <property type="match status" value="1"/>
</dbReference>
<dbReference type="EMBL" id="FPKH01000001">
    <property type="protein sequence ID" value="SFX08271.1"/>
    <property type="molecule type" value="Genomic_DNA"/>
</dbReference>
<dbReference type="FunFam" id="3.30.2090.10:FF:000002">
    <property type="entry name" value="Efflux pump membrane transporter"/>
    <property type="match status" value="1"/>
</dbReference>
<comment type="similarity">
    <text evidence="2 9">Belongs to the resistance-nodulation-cell division (RND) (TC 2.A.6) family.</text>
</comment>
<dbReference type="SUPFAM" id="SSF82693">
    <property type="entry name" value="Multidrug efflux transporter AcrB pore domain, PN1, PN2, PC1 and PC2 subdomains"/>
    <property type="match status" value="4"/>
</dbReference>
<dbReference type="NCBIfam" id="NF000282">
    <property type="entry name" value="RND_permease_1"/>
    <property type="match status" value="1"/>
</dbReference>
<evidence type="ECO:0000256" key="1">
    <source>
        <dbReference type="ARBA" id="ARBA00004429"/>
    </source>
</evidence>
<dbReference type="OrthoDB" id="9176627at2"/>
<comment type="subcellular location">
    <subcellularLocation>
        <location evidence="1 9">Cell inner membrane</location>
        <topology evidence="1 9">Multi-pass membrane protein</topology>
    </subcellularLocation>
</comment>
<dbReference type="FunFam" id="3.30.70.1430:FF:000001">
    <property type="entry name" value="Efflux pump membrane transporter"/>
    <property type="match status" value="1"/>
</dbReference>
<evidence type="ECO:0000313" key="10">
    <source>
        <dbReference type="EMBL" id="SFX08271.1"/>
    </source>
</evidence>
<proteinExistence type="inferred from homology"/>
<comment type="caution">
    <text evidence="9">Lacks conserved residue(s) required for the propagation of feature annotation.</text>
</comment>
<evidence type="ECO:0000256" key="9">
    <source>
        <dbReference type="RuleBase" id="RU364070"/>
    </source>
</evidence>
<dbReference type="InterPro" id="IPR027463">
    <property type="entry name" value="AcrB_DN_DC_subdom"/>
</dbReference>
<reference evidence="10 11" key="1">
    <citation type="submission" date="2016-11" db="EMBL/GenBank/DDBJ databases">
        <authorList>
            <person name="Varghese N."/>
            <person name="Submissions S."/>
        </authorList>
    </citation>
    <scope>NUCLEOTIDE SEQUENCE [LARGE SCALE GENOMIC DNA]</scope>
    <source>
        <strain evidence="10 11">NFR18</strain>
    </source>
</reference>
<evidence type="ECO:0000256" key="6">
    <source>
        <dbReference type="ARBA" id="ARBA00022692"/>
    </source>
</evidence>
<feature type="transmembrane region" description="Helical" evidence="9">
    <location>
        <begin position="541"/>
        <end position="558"/>
    </location>
</feature>
<dbReference type="InterPro" id="IPR004764">
    <property type="entry name" value="MdtF-like"/>
</dbReference>
<dbReference type="GO" id="GO:0009636">
    <property type="term" value="P:response to toxic substance"/>
    <property type="evidence" value="ECO:0007669"/>
    <property type="project" value="UniProtKB-ARBA"/>
</dbReference>
<dbReference type="PANTHER" id="PTHR32063">
    <property type="match status" value="1"/>
</dbReference>
<feature type="transmembrane region" description="Helical" evidence="9">
    <location>
        <begin position="366"/>
        <end position="387"/>
    </location>
</feature>
<evidence type="ECO:0000256" key="8">
    <source>
        <dbReference type="ARBA" id="ARBA00023136"/>
    </source>
</evidence>